<dbReference type="Proteomes" id="UP000554482">
    <property type="component" value="Unassembled WGS sequence"/>
</dbReference>
<keyword evidence="2" id="KW-1185">Reference proteome</keyword>
<comment type="caution">
    <text evidence="1">The sequence shown here is derived from an EMBL/GenBank/DDBJ whole genome shotgun (WGS) entry which is preliminary data.</text>
</comment>
<dbReference type="AlphaFoldDB" id="A0A7J6V3P5"/>
<reference evidence="1 2" key="1">
    <citation type="submission" date="2020-06" db="EMBL/GenBank/DDBJ databases">
        <title>Transcriptomic and genomic resources for Thalictrum thalictroides and T. hernandezii: Facilitating candidate gene discovery in an emerging model plant lineage.</title>
        <authorList>
            <person name="Arias T."/>
            <person name="Riano-Pachon D.M."/>
            <person name="Di Stilio V.S."/>
        </authorList>
    </citation>
    <scope>NUCLEOTIDE SEQUENCE [LARGE SCALE GENOMIC DNA]</scope>
    <source>
        <strain evidence="2">cv. WT478/WT964</strain>
        <tissue evidence="1">Leaves</tissue>
    </source>
</reference>
<sequence>MERQVFSQYNNFGVDGLPPPLLIKPVNPPLNEDMDDSQEFGAVVNNRRNHLPAQLELATLMTMIQQLQDKFTKG</sequence>
<accession>A0A7J6V3P5</accession>
<evidence type="ECO:0000313" key="2">
    <source>
        <dbReference type="Proteomes" id="UP000554482"/>
    </source>
</evidence>
<organism evidence="1 2">
    <name type="scientific">Thalictrum thalictroides</name>
    <name type="common">Rue-anemone</name>
    <name type="synonym">Anemone thalictroides</name>
    <dbReference type="NCBI Taxonomy" id="46969"/>
    <lineage>
        <taxon>Eukaryota</taxon>
        <taxon>Viridiplantae</taxon>
        <taxon>Streptophyta</taxon>
        <taxon>Embryophyta</taxon>
        <taxon>Tracheophyta</taxon>
        <taxon>Spermatophyta</taxon>
        <taxon>Magnoliopsida</taxon>
        <taxon>Ranunculales</taxon>
        <taxon>Ranunculaceae</taxon>
        <taxon>Thalictroideae</taxon>
        <taxon>Thalictrum</taxon>
    </lineage>
</organism>
<dbReference type="EMBL" id="JABWDY010038830">
    <property type="protein sequence ID" value="KAF5179381.1"/>
    <property type="molecule type" value="Genomic_DNA"/>
</dbReference>
<gene>
    <name evidence="1" type="ORF">FRX31_031032</name>
</gene>
<protein>
    <submittedName>
        <fullName evidence="1">Uncharacterized protein</fullName>
    </submittedName>
</protein>
<evidence type="ECO:0000313" key="1">
    <source>
        <dbReference type="EMBL" id="KAF5179381.1"/>
    </source>
</evidence>
<proteinExistence type="predicted"/>
<name>A0A7J6V3P5_THATH</name>